<dbReference type="PIRSF" id="PIRSF033091">
    <property type="entry name" value="Pesterase_YhaO"/>
    <property type="match status" value="1"/>
</dbReference>
<evidence type="ECO:0000313" key="5">
    <source>
        <dbReference type="Proteomes" id="UP000198548"/>
    </source>
</evidence>
<dbReference type="SUPFAM" id="SSF56300">
    <property type="entry name" value="Metallo-dependent phosphatases"/>
    <property type="match status" value="1"/>
</dbReference>
<evidence type="ECO:0000313" key="4">
    <source>
        <dbReference type="EMBL" id="SEL77786.1"/>
    </source>
</evidence>
<dbReference type="InterPro" id="IPR041796">
    <property type="entry name" value="Mre11_N"/>
</dbReference>
<dbReference type="STRING" id="426703.SAMN04488100_11048"/>
<keyword evidence="1" id="KW-0378">Hydrolase</keyword>
<evidence type="ECO:0000256" key="1">
    <source>
        <dbReference type="ARBA" id="ARBA00022801"/>
    </source>
</evidence>
<dbReference type="InterPro" id="IPR029052">
    <property type="entry name" value="Metallo-depent_PP-like"/>
</dbReference>
<sequence length="410" mass="46703">MVRYIHAADLHLDSPFKGLINIPEELFNKIKASTFESLRNIVDAALSHHVDFVLLAGDIYDIEDRSIRAQVHLRKELDRLNEADISVFLIHGNHDFLTNDELHLALPENVVVFGPEVETKILETASHENVAVSGFSYDRNWIEERKISDYPSRNVKCDFHIGMLHGFMEGQAAEHARYAPFSLSELKEKNYDYWALGHIHKRQQLSQDPLVYYSGNTQGRHKNEAGEKGCLLVELTKSHEDVTFIPTADIRWQTVDLDVTSHESMNGIFDEIKEGLANEELTNSLISLNLSISPDTPQTVIQKLEDEAFYQVFQKIGPSAFVYIVSARIKVNNTDQQVLSLESSFPSAWEKAVSDVSKDETFQEMTQELFSQHAYARYVDDDQEKIKNDSIDAAKQLLVQDLGDEISYDN</sequence>
<accession>A0A1H7T0H9</accession>
<keyword evidence="4" id="KW-0540">Nuclease</keyword>
<gene>
    <name evidence="3" type="ORF">APU01nite_12940</name>
    <name evidence="4" type="ORF">SAMN04488100_11048</name>
</gene>
<evidence type="ECO:0000313" key="3">
    <source>
        <dbReference type="EMBL" id="GEK89255.1"/>
    </source>
</evidence>
<dbReference type="PANTHER" id="PTHR30337:SF7">
    <property type="entry name" value="PHOSPHOESTERASE"/>
    <property type="match status" value="1"/>
</dbReference>
<protein>
    <submittedName>
        <fullName evidence="4">DNA repair exonuclease SbcCD nuclease subunit</fullName>
    </submittedName>
    <submittedName>
        <fullName evidence="3">Ser/threonine protein phosphatase</fullName>
    </submittedName>
</protein>
<dbReference type="CDD" id="cd00840">
    <property type="entry name" value="MPP_Mre11_N"/>
    <property type="match status" value="1"/>
</dbReference>
<keyword evidence="6" id="KW-1185">Reference proteome</keyword>
<dbReference type="InterPro" id="IPR050535">
    <property type="entry name" value="DNA_Repair-Maintenance_Comp"/>
</dbReference>
<dbReference type="Proteomes" id="UP000198548">
    <property type="component" value="Unassembled WGS sequence"/>
</dbReference>
<dbReference type="EMBL" id="BJUX01000012">
    <property type="protein sequence ID" value="GEK89255.1"/>
    <property type="molecule type" value="Genomic_DNA"/>
</dbReference>
<feature type="domain" description="Calcineurin-like phosphoesterase" evidence="2">
    <location>
        <begin position="3"/>
        <end position="201"/>
    </location>
</feature>
<evidence type="ECO:0000259" key="2">
    <source>
        <dbReference type="Pfam" id="PF00149"/>
    </source>
</evidence>
<dbReference type="RefSeq" id="WP_177165465.1">
    <property type="nucleotide sequence ID" value="NZ_BJUX01000012.1"/>
</dbReference>
<reference evidence="4 5" key="1">
    <citation type="submission" date="2016-10" db="EMBL/GenBank/DDBJ databases">
        <authorList>
            <person name="de Groot N.N."/>
        </authorList>
    </citation>
    <scope>NUCLEOTIDE SEQUENCE [LARGE SCALE GENOMIC DNA]</scope>
    <source>
        <strain evidence="4 5">DSM 19182</strain>
    </source>
</reference>
<evidence type="ECO:0000313" key="6">
    <source>
        <dbReference type="Proteomes" id="UP000321425"/>
    </source>
</evidence>
<dbReference type="InterPro" id="IPR004843">
    <property type="entry name" value="Calcineurin-like_PHP"/>
</dbReference>
<proteinExistence type="predicted"/>
<reference evidence="3 6" key="2">
    <citation type="submission" date="2019-07" db="EMBL/GenBank/DDBJ databases">
        <title>Whole genome shotgun sequence of Alkalibacterium putridalgicola NBRC 103243.</title>
        <authorList>
            <person name="Hosoyama A."/>
            <person name="Uohara A."/>
            <person name="Ohji S."/>
            <person name="Ichikawa N."/>
        </authorList>
    </citation>
    <scope>NUCLEOTIDE SEQUENCE [LARGE SCALE GENOMIC DNA]</scope>
    <source>
        <strain evidence="3 6">NBRC 103243</strain>
    </source>
</reference>
<dbReference type="Gene3D" id="3.60.21.10">
    <property type="match status" value="1"/>
</dbReference>
<dbReference type="InterPro" id="IPR014576">
    <property type="entry name" value="Pesterase_YhaO"/>
</dbReference>
<dbReference type="GO" id="GO:0004527">
    <property type="term" value="F:exonuclease activity"/>
    <property type="evidence" value="ECO:0007669"/>
    <property type="project" value="UniProtKB-KW"/>
</dbReference>
<organism evidence="4 5">
    <name type="scientific">Alkalibacterium putridalgicola</name>
    <dbReference type="NCBI Taxonomy" id="426703"/>
    <lineage>
        <taxon>Bacteria</taxon>
        <taxon>Bacillati</taxon>
        <taxon>Bacillota</taxon>
        <taxon>Bacilli</taxon>
        <taxon>Lactobacillales</taxon>
        <taxon>Carnobacteriaceae</taxon>
        <taxon>Alkalibacterium</taxon>
    </lineage>
</organism>
<dbReference type="Pfam" id="PF00149">
    <property type="entry name" value="Metallophos"/>
    <property type="match status" value="1"/>
</dbReference>
<dbReference type="PANTHER" id="PTHR30337">
    <property type="entry name" value="COMPONENT OF ATP-DEPENDENT DSDNA EXONUCLEASE"/>
    <property type="match status" value="1"/>
</dbReference>
<keyword evidence="4" id="KW-0269">Exonuclease</keyword>
<dbReference type="Proteomes" id="UP000321425">
    <property type="component" value="Unassembled WGS sequence"/>
</dbReference>
<dbReference type="EMBL" id="FOBL01000010">
    <property type="protein sequence ID" value="SEL77786.1"/>
    <property type="molecule type" value="Genomic_DNA"/>
</dbReference>
<name>A0A1H7T0H9_9LACT</name>
<dbReference type="AlphaFoldDB" id="A0A1H7T0H9"/>